<dbReference type="SMR" id="A0A0D0GY70"/>
<proteinExistence type="inferred from homology"/>
<dbReference type="PATRIC" id="fig|727.564.peg.1306"/>
<dbReference type="NCBIfam" id="TIGR04306">
    <property type="entry name" value="salvage_TenA"/>
    <property type="match status" value="1"/>
</dbReference>
<name>A0A0D0GY70_HAEIF</name>
<evidence type="ECO:0000313" key="4">
    <source>
        <dbReference type="EMBL" id="PRK65082.1"/>
    </source>
</evidence>
<evidence type="ECO:0000259" key="2">
    <source>
        <dbReference type="Pfam" id="PF03070"/>
    </source>
</evidence>
<keyword evidence="1 4" id="KW-0378">Hydrolase</keyword>
<organism evidence="4">
    <name type="scientific">Haemophilus influenzae</name>
    <dbReference type="NCBI Taxonomy" id="727"/>
    <lineage>
        <taxon>Bacteria</taxon>
        <taxon>Pseudomonadati</taxon>
        <taxon>Pseudomonadota</taxon>
        <taxon>Gammaproteobacteria</taxon>
        <taxon>Pasteurellales</taxon>
        <taxon>Pasteurellaceae</taxon>
        <taxon>Haemophilus</taxon>
    </lineage>
</organism>
<comment type="function">
    <text evidence="1">Catalyzes an amino-pyrimidine hydrolysis reaction at the C5' of the pyrimidine moiety of thiamine compounds, a reaction that is part of a thiamine salvage pathway.</text>
</comment>
<evidence type="ECO:0000313" key="3">
    <source>
        <dbReference type="EMBL" id="KIS36303.1"/>
    </source>
</evidence>
<comment type="catalytic activity">
    <reaction evidence="1">
        <text>thiamine + H2O = 5-(2-hydroxyethyl)-4-methylthiazole + 4-amino-5-hydroxymethyl-2-methylpyrimidine + H(+)</text>
        <dbReference type="Rhea" id="RHEA:17509"/>
        <dbReference type="ChEBI" id="CHEBI:15377"/>
        <dbReference type="ChEBI" id="CHEBI:15378"/>
        <dbReference type="ChEBI" id="CHEBI:16892"/>
        <dbReference type="ChEBI" id="CHEBI:17957"/>
        <dbReference type="ChEBI" id="CHEBI:18385"/>
        <dbReference type="EC" id="3.5.99.2"/>
    </reaction>
</comment>
<dbReference type="GO" id="GO:0009229">
    <property type="term" value="P:thiamine diphosphate biosynthetic process"/>
    <property type="evidence" value="ECO:0007669"/>
    <property type="project" value="UniProtKB-UniPathway"/>
</dbReference>
<dbReference type="GO" id="GO:0009228">
    <property type="term" value="P:thiamine biosynthetic process"/>
    <property type="evidence" value="ECO:0007669"/>
    <property type="project" value="UniProtKB-KW"/>
</dbReference>
<comment type="caution">
    <text evidence="4">The sequence shown here is derived from an EMBL/GenBank/DDBJ whole genome shotgun (WGS) entry which is preliminary data.</text>
</comment>
<dbReference type="EC" id="3.5.99.2" evidence="1"/>
<dbReference type="InterPro" id="IPR004305">
    <property type="entry name" value="Thiaminase-2/PQQC"/>
</dbReference>
<evidence type="ECO:0000256" key="1">
    <source>
        <dbReference type="RuleBase" id="RU363093"/>
    </source>
</evidence>
<dbReference type="GO" id="GO:0005829">
    <property type="term" value="C:cytosol"/>
    <property type="evidence" value="ECO:0007669"/>
    <property type="project" value="TreeGrafter"/>
</dbReference>
<dbReference type="InterPro" id="IPR027574">
    <property type="entry name" value="Thiaminase_II"/>
</dbReference>
<dbReference type="Pfam" id="PF03070">
    <property type="entry name" value="TENA_THI-4"/>
    <property type="match status" value="1"/>
</dbReference>
<dbReference type="EMBL" id="JMQP01000002">
    <property type="protein sequence ID" value="KIS36303.1"/>
    <property type="molecule type" value="Genomic_DNA"/>
</dbReference>
<comment type="pathway">
    <text evidence="1">Cofactor biosynthesis; thiamine diphosphate biosynthesis.</text>
</comment>
<dbReference type="AlphaFoldDB" id="A0A0D0GY70"/>
<dbReference type="PANTHER" id="PTHR43198">
    <property type="entry name" value="BIFUNCTIONAL TH2 PROTEIN"/>
    <property type="match status" value="1"/>
</dbReference>
<comment type="catalytic activity">
    <reaction evidence="1">
        <text>4-amino-5-aminomethyl-2-methylpyrimidine + H2O = 4-amino-5-hydroxymethyl-2-methylpyrimidine + NH4(+)</text>
        <dbReference type="Rhea" id="RHEA:31799"/>
        <dbReference type="ChEBI" id="CHEBI:15377"/>
        <dbReference type="ChEBI" id="CHEBI:16892"/>
        <dbReference type="ChEBI" id="CHEBI:28938"/>
        <dbReference type="ChEBI" id="CHEBI:63416"/>
        <dbReference type="EC" id="3.5.99.2"/>
    </reaction>
</comment>
<keyword evidence="1" id="KW-0784">Thiamine biosynthesis</keyword>
<dbReference type="InterPro" id="IPR016084">
    <property type="entry name" value="Haem_Oase-like_multi-hlx"/>
</dbReference>
<gene>
    <name evidence="4" type="primary">tenA</name>
    <name evidence="4" type="ORF">BV163_01097</name>
    <name evidence="3" type="ORF">NTHI1209_01946</name>
</gene>
<evidence type="ECO:0000313" key="5">
    <source>
        <dbReference type="Proteomes" id="UP000050700"/>
    </source>
</evidence>
<dbReference type="EMBL" id="MZHU01000037">
    <property type="protein sequence ID" value="PRK65082.1"/>
    <property type="molecule type" value="Genomic_DNA"/>
</dbReference>
<comment type="similarity">
    <text evidence="1">Belongs to the TenA family.</text>
</comment>
<reference evidence="3 5" key="1">
    <citation type="submission" date="2014-05" db="EMBL/GenBank/DDBJ databases">
        <title>Methylome analysis of the phasevarions of Haemophilus influenzae.</title>
        <authorList>
            <person name="Atack J.M."/>
            <person name="Fox K.L."/>
            <person name="Power P.M."/>
            <person name="Clark T."/>
            <person name="Jurcisek J."/>
            <person name="Korlach J."/>
            <person name="Bakaletz L.O."/>
            <person name="Jennings M.P."/>
        </authorList>
    </citation>
    <scope>NUCLEOTIDE SEQUENCE [LARGE SCALE GENOMIC DNA]</scope>
    <source>
        <strain evidence="3 5">1209</strain>
    </source>
</reference>
<dbReference type="SUPFAM" id="SSF48613">
    <property type="entry name" value="Heme oxygenase-like"/>
    <property type="match status" value="1"/>
</dbReference>
<dbReference type="PANTHER" id="PTHR43198:SF2">
    <property type="entry name" value="SI:CH1073-67J19.1-RELATED"/>
    <property type="match status" value="1"/>
</dbReference>
<protein>
    <recommendedName>
        <fullName evidence="1">Aminopyrimidine aminohydrolase</fullName>
        <ecNumber evidence="1">3.5.99.2</ecNumber>
    </recommendedName>
</protein>
<feature type="domain" description="Thiaminase-2/PQQC" evidence="2">
    <location>
        <begin position="7"/>
        <end position="213"/>
    </location>
</feature>
<dbReference type="RefSeq" id="WP_005662665.1">
    <property type="nucleotide sequence ID" value="NZ_CP020411.2"/>
</dbReference>
<reference evidence="4" key="2">
    <citation type="submission" date="2017-02" db="EMBL/GenBank/DDBJ databases">
        <title>Haemophilus influenzae in COPD genome sequencing project.</title>
        <authorList>
            <person name="Murphy T.F."/>
            <person name="Kong Y."/>
            <person name="Nadendla S."/>
            <person name="Tettelin H."/>
            <person name="Pettigrew M."/>
        </authorList>
    </citation>
    <scope>NUCLEOTIDE SEQUENCE [LARGE SCALE GENOMIC DNA]</scope>
    <source>
        <strain evidence="4">84P15H4</strain>
    </source>
</reference>
<dbReference type="Proteomes" id="UP000050700">
    <property type="component" value="Unassembled WGS sequence"/>
</dbReference>
<dbReference type="FunFam" id="1.20.910.10:FF:000025">
    <property type="entry name" value="Aminopyrimidine aminohydrolase"/>
    <property type="match status" value="1"/>
</dbReference>
<dbReference type="Gene3D" id="1.20.910.10">
    <property type="entry name" value="Heme oxygenase-like"/>
    <property type="match status" value="1"/>
</dbReference>
<accession>A0A0D0GY70</accession>
<dbReference type="GO" id="GO:0050334">
    <property type="term" value="F:thiaminase activity"/>
    <property type="evidence" value="ECO:0007669"/>
    <property type="project" value="UniProtKB-EC"/>
</dbReference>
<dbReference type="CDD" id="cd19367">
    <property type="entry name" value="TenA_C_ScTHI20-like"/>
    <property type="match status" value="1"/>
</dbReference>
<dbReference type="InterPro" id="IPR050967">
    <property type="entry name" value="Thiamine_Salvage_TenA"/>
</dbReference>
<sequence length="215" mass="24989">MIEQLIQQAQPYWQQYIEHEFVQQLAKGTLPKACFQHYLKQDYLYLFHYSRAFALGVFKAKNFAEMETPRKTLEILCQEIQLHLNYCREWGISEQEIFTTQESAACIAYTRYLLDCGMTGSLAELYAAVTPCALGYAQVARYITQHYPRLPNNPYQTWIDTYASEEFQQAAQETVDFLTALCKPLNPSQLAEIQQIFTTATRMEIAFWQMGLDLA</sequence>
<dbReference type="UniPathway" id="UPA00060"/>